<evidence type="ECO:0000259" key="9">
    <source>
        <dbReference type="PROSITE" id="PS51379"/>
    </source>
</evidence>
<comment type="caution">
    <text evidence="10">The sequence shown here is derived from an EMBL/GenBank/DDBJ whole genome shotgun (WGS) entry which is preliminary data.</text>
</comment>
<dbReference type="InterPro" id="IPR051269">
    <property type="entry name" value="Fe-S_cluster_ET"/>
</dbReference>
<dbReference type="PRINTS" id="PR00352">
    <property type="entry name" value="3FE4SFRDOXIN"/>
</dbReference>
<sequence length="64" mass="6965">MDIHVDYDRCEGHGECVIAAPEVFDLNDDGDEVIVLDDSPAEALRRKVEAAVKLCPVAALRIAD</sequence>
<comment type="function">
    <text evidence="8">Ferredoxins are iron-sulfur proteins that transfer electrons in a wide variety of metabolic reactions.</text>
</comment>
<dbReference type="Pfam" id="PF13370">
    <property type="entry name" value="Fer4_13"/>
    <property type="match status" value="1"/>
</dbReference>
<dbReference type="InterPro" id="IPR017896">
    <property type="entry name" value="4Fe4S_Fe-S-bd"/>
</dbReference>
<comment type="cofactor">
    <cofactor evidence="1">
        <name>[3Fe-4S] cluster</name>
        <dbReference type="ChEBI" id="CHEBI:21137"/>
    </cofactor>
</comment>
<evidence type="ECO:0000256" key="1">
    <source>
        <dbReference type="ARBA" id="ARBA00001927"/>
    </source>
</evidence>
<keyword evidence="3 8" id="KW-0479">Metal-binding</keyword>
<evidence type="ECO:0000256" key="4">
    <source>
        <dbReference type="ARBA" id="ARBA00022982"/>
    </source>
</evidence>
<evidence type="ECO:0000313" key="11">
    <source>
        <dbReference type="Proteomes" id="UP000287519"/>
    </source>
</evidence>
<keyword evidence="6 8" id="KW-0411">Iron-sulfur</keyword>
<dbReference type="RefSeq" id="WP_124396375.1">
    <property type="nucleotide sequence ID" value="NZ_BHYM01000111.1"/>
</dbReference>
<evidence type="ECO:0000256" key="6">
    <source>
        <dbReference type="ARBA" id="ARBA00023014"/>
    </source>
</evidence>
<evidence type="ECO:0000256" key="2">
    <source>
        <dbReference type="ARBA" id="ARBA00022448"/>
    </source>
</evidence>
<dbReference type="PROSITE" id="PS51379">
    <property type="entry name" value="4FE4S_FER_2"/>
    <property type="match status" value="1"/>
</dbReference>
<dbReference type="OrthoDB" id="3215002at2"/>
<keyword evidence="7" id="KW-0003">3Fe-4S</keyword>
<dbReference type="Proteomes" id="UP000287519">
    <property type="component" value="Unassembled WGS sequence"/>
</dbReference>
<keyword evidence="4 8" id="KW-0249">Electron transport</keyword>
<evidence type="ECO:0000256" key="3">
    <source>
        <dbReference type="ARBA" id="ARBA00022723"/>
    </source>
</evidence>
<evidence type="ECO:0000256" key="8">
    <source>
        <dbReference type="RuleBase" id="RU368020"/>
    </source>
</evidence>
<keyword evidence="11" id="KW-1185">Reference proteome</keyword>
<name>A0A402CMS1_RHOWR</name>
<keyword evidence="5 8" id="KW-0408">Iron</keyword>
<protein>
    <recommendedName>
        <fullName evidence="8">Ferredoxin</fullName>
    </recommendedName>
</protein>
<evidence type="ECO:0000256" key="7">
    <source>
        <dbReference type="ARBA" id="ARBA00023291"/>
    </source>
</evidence>
<dbReference type="SUPFAM" id="SSF54862">
    <property type="entry name" value="4Fe-4S ferredoxins"/>
    <property type="match status" value="1"/>
</dbReference>
<organism evidence="10 11">
    <name type="scientific">Rhodococcus wratislaviensis</name>
    <name type="common">Tsukamurella wratislaviensis</name>
    <dbReference type="NCBI Taxonomy" id="44752"/>
    <lineage>
        <taxon>Bacteria</taxon>
        <taxon>Bacillati</taxon>
        <taxon>Actinomycetota</taxon>
        <taxon>Actinomycetes</taxon>
        <taxon>Mycobacteriales</taxon>
        <taxon>Nocardiaceae</taxon>
        <taxon>Rhodococcus</taxon>
    </lineage>
</organism>
<dbReference type="InterPro" id="IPR001080">
    <property type="entry name" value="3Fe4S_ferredoxin"/>
</dbReference>
<dbReference type="PANTHER" id="PTHR36923">
    <property type="entry name" value="FERREDOXIN"/>
    <property type="match status" value="1"/>
</dbReference>
<feature type="domain" description="4Fe-4S ferredoxin-type" evidence="9">
    <location>
        <begin position="1"/>
        <end position="29"/>
    </location>
</feature>
<gene>
    <name evidence="10" type="ORF">Rhow_000471</name>
</gene>
<reference evidence="10 11" key="1">
    <citation type="submission" date="2018-11" db="EMBL/GenBank/DDBJ databases">
        <title>Microbial catabolism of amino acid.</title>
        <authorList>
            <person name="Hibi M."/>
            <person name="Ogawa J."/>
        </authorList>
    </citation>
    <scope>NUCLEOTIDE SEQUENCE [LARGE SCALE GENOMIC DNA]</scope>
    <source>
        <strain evidence="10 11">C31-06</strain>
    </source>
</reference>
<dbReference type="GO" id="GO:0051538">
    <property type="term" value="F:3 iron, 4 sulfur cluster binding"/>
    <property type="evidence" value="ECO:0007669"/>
    <property type="project" value="UniProtKB-KW"/>
</dbReference>
<dbReference type="GO" id="GO:0009055">
    <property type="term" value="F:electron transfer activity"/>
    <property type="evidence" value="ECO:0007669"/>
    <property type="project" value="UniProtKB-UniRule"/>
</dbReference>
<evidence type="ECO:0000313" key="10">
    <source>
        <dbReference type="EMBL" id="GCE44845.1"/>
    </source>
</evidence>
<proteinExistence type="predicted"/>
<dbReference type="PANTHER" id="PTHR36923:SF3">
    <property type="entry name" value="FERREDOXIN"/>
    <property type="match status" value="1"/>
</dbReference>
<dbReference type="Gene3D" id="3.30.70.20">
    <property type="match status" value="1"/>
</dbReference>
<dbReference type="EMBL" id="BHYM01000111">
    <property type="protein sequence ID" value="GCE44845.1"/>
    <property type="molecule type" value="Genomic_DNA"/>
</dbReference>
<dbReference type="AlphaFoldDB" id="A0A402CMS1"/>
<accession>A0A402CMS1</accession>
<dbReference type="GO" id="GO:0005506">
    <property type="term" value="F:iron ion binding"/>
    <property type="evidence" value="ECO:0007669"/>
    <property type="project" value="UniProtKB-UniRule"/>
</dbReference>
<evidence type="ECO:0000256" key="5">
    <source>
        <dbReference type="ARBA" id="ARBA00023004"/>
    </source>
</evidence>
<keyword evidence="2 8" id="KW-0813">Transport</keyword>